<evidence type="ECO:0000313" key="1">
    <source>
        <dbReference type="EMBL" id="GLI03592.1"/>
    </source>
</evidence>
<proteinExistence type="predicted"/>
<protein>
    <recommendedName>
        <fullName evidence="3">HTH cro/C1-type domain-containing protein</fullName>
    </recommendedName>
</protein>
<comment type="caution">
    <text evidence="1">The sequence shown here is derived from an EMBL/GenBank/DDBJ whole genome shotgun (WGS) entry which is preliminary data.</text>
</comment>
<reference evidence="1" key="1">
    <citation type="submission" date="2022-12" db="EMBL/GenBank/DDBJ databases">
        <title>New Phytohabitans aurantiacus sp. RD004123 nov., an actinomycete isolated from soil.</title>
        <authorList>
            <person name="Triningsih D.W."/>
            <person name="Harunari E."/>
            <person name="Igarashi Y."/>
        </authorList>
    </citation>
    <scope>NUCLEOTIDE SEQUENCE</scope>
    <source>
        <strain evidence="1">RD004123</strain>
    </source>
</reference>
<sequence length="617" mass="68237">MTGSAGDAATSGRIEHPIADIGGHESLVRYAAAAQLARLNEADISQATVAKVLTINAANLSHCLAGRQKFTIQTLHEIDKAGVALAPALDHTTGLAQFGVRMRQLLDRESLTASVPPNYFVGTTARSEDELHVMTQAAGILDRFLTVEKAGRPIAALRDKHAGQIKDVVERLILIAGAPPTPRNVEAQILLGSLAKYAFEITFGRLEDSLRHTALGFRVWRALTKILLLSQAEQDGHGAYLSQVLKPRVSRLLSEAAEIRNDSIYPGRSLDLELAIAVPLRWLGSPTSVTDLLYVRATNPQATLRERATAAHGLWQRAMAAGHAEHENVQARMATLITHFREAEEQRPDIASGLRWVATTLDHVVHNRVNLCNDWQQMRVDEPWFEAITKAVEMLTLENIPLQVREGTIKLFEHMLLQNAGVERRTAIDAVSAGGYVEPVARALSQVLRDSRTESWMRIRASFALGFMQHRSRTTARSLISACRDACDAVCRADSLTESEINELHTALFAIGDCYGAVGAEQDAANVRDQLSEHLEHLVDDDRLGDERMFPIARALVYLLTFTAQPRDRGAPKDLSQMLLEKLQHHNDRVTADFSKWALRFRFGENGEVRPILHAAR</sequence>
<gene>
    <name evidence="1" type="ORF">Pa4123_88700</name>
</gene>
<keyword evidence="2" id="KW-1185">Reference proteome</keyword>
<accession>A0ABQ5RBM8</accession>
<name>A0ABQ5RBM8_9ACTN</name>
<evidence type="ECO:0008006" key="3">
    <source>
        <dbReference type="Google" id="ProtNLM"/>
    </source>
</evidence>
<dbReference type="EMBL" id="BSDI01000090">
    <property type="protein sequence ID" value="GLI03592.1"/>
    <property type="molecule type" value="Genomic_DNA"/>
</dbReference>
<dbReference type="Proteomes" id="UP001144280">
    <property type="component" value="Unassembled WGS sequence"/>
</dbReference>
<organism evidence="1 2">
    <name type="scientific">Phytohabitans aurantiacus</name>
    <dbReference type="NCBI Taxonomy" id="3016789"/>
    <lineage>
        <taxon>Bacteria</taxon>
        <taxon>Bacillati</taxon>
        <taxon>Actinomycetota</taxon>
        <taxon>Actinomycetes</taxon>
        <taxon>Micromonosporales</taxon>
        <taxon>Micromonosporaceae</taxon>
    </lineage>
</organism>
<evidence type="ECO:0000313" key="2">
    <source>
        <dbReference type="Proteomes" id="UP001144280"/>
    </source>
</evidence>